<dbReference type="PANTHER" id="PTHR22916:SF3">
    <property type="entry name" value="UDP-GLCNAC:BETAGAL BETA-1,3-N-ACETYLGLUCOSAMINYLTRANSFERASE-LIKE PROTEIN 1"/>
    <property type="match status" value="1"/>
</dbReference>
<dbReference type="Gene3D" id="3.90.550.10">
    <property type="entry name" value="Spore Coat Polysaccharide Biosynthesis Protein SpsA, Chain A"/>
    <property type="match status" value="1"/>
</dbReference>
<dbReference type="Pfam" id="PF00535">
    <property type="entry name" value="Glycos_transf_2"/>
    <property type="match status" value="1"/>
</dbReference>
<dbReference type="InterPro" id="IPR029044">
    <property type="entry name" value="Nucleotide-diphossugar_trans"/>
</dbReference>
<keyword evidence="3" id="KW-1185">Reference proteome</keyword>
<sequence>MNKEVYLKIKMQTTPYFSIIIPTYNRIDFLIKTIESFQKQTFKDFEIIIVDDGSTDNTFEVISNLNISNLKIFRKKNEERCIARNYGLDRAEGRYINYFDSDDFALENHLETAFKFFSKENNAQVLHLGYKVVNTELNTIAKMPIIKGDTANEELFKHNPLSCNGVFLEKKLALNFRFTMSKTFTLLEDYFLWLQIAANYQFYVDKTITSLVVHHRNRSTNTVNINKTETAFNEFKLHINLLSQEYKSILTNKNTILSNAFLFVSYLYSNDKRTKKISLKYWLTAFRLSPKQFLYNRLVIVSIKNIIIK</sequence>
<comment type="caution">
    <text evidence="2">The sequence shown here is derived from an EMBL/GenBank/DDBJ whole genome shotgun (WGS) entry which is preliminary data.</text>
</comment>
<dbReference type="PANTHER" id="PTHR22916">
    <property type="entry name" value="GLYCOSYLTRANSFERASE"/>
    <property type="match status" value="1"/>
</dbReference>
<protein>
    <submittedName>
        <fullName evidence="2">Glycosyltransferase family 2 protein</fullName>
    </submittedName>
</protein>
<dbReference type="EMBL" id="JAQGEF010000005">
    <property type="protein sequence ID" value="MDA3614276.1"/>
    <property type="molecule type" value="Genomic_DNA"/>
</dbReference>
<dbReference type="SUPFAM" id="SSF53448">
    <property type="entry name" value="Nucleotide-diphospho-sugar transferases"/>
    <property type="match status" value="1"/>
</dbReference>
<accession>A0ABT4UHF3</accession>
<dbReference type="InterPro" id="IPR001173">
    <property type="entry name" value="Glyco_trans_2-like"/>
</dbReference>
<proteinExistence type="predicted"/>
<organism evidence="2 3">
    <name type="scientific">Polluticaenibacter yanchengensis</name>
    <dbReference type="NCBI Taxonomy" id="3014562"/>
    <lineage>
        <taxon>Bacteria</taxon>
        <taxon>Pseudomonadati</taxon>
        <taxon>Bacteroidota</taxon>
        <taxon>Chitinophagia</taxon>
        <taxon>Chitinophagales</taxon>
        <taxon>Chitinophagaceae</taxon>
        <taxon>Polluticaenibacter</taxon>
    </lineage>
</organism>
<reference evidence="2 3" key="1">
    <citation type="submission" date="2022-12" db="EMBL/GenBank/DDBJ databases">
        <title>Chitinophagaceae gen. sp. nov., a new member of the family Chitinophagaceae, isolated from soil in a chemical factory.</title>
        <authorList>
            <person name="Ke Z."/>
        </authorList>
    </citation>
    <scope>NUCLEOTIDE SEQUENCE [LARGE SCALE GENOMIC DNA]</scope>
    <source>
        <strain evidence="2 3">LY-5</strain>
    </source>
</reference>
<dbReference type="RefSeq" id="WP_407030604.1">
    <property type="nucleotide sequence ID" value="NZ_JAQGEF010000005.1"/>
</dbReference>
<dbReference type="Proteomes" id="UP001210231">
    <property type="component" value="Unassembled WGS sequence"/>
</dbReference>
<name>A0ABT4UHF3_9BACT</name>
<gene>
    <name evidence="2" type="ORF">O3P16_05615</name>
</gene>
<evidence type="ECO:0000313" key="2">
    <source>
        <dbReference type="EMBL" id="MDA3614276.1"/>
    </source>
</evidence>
<dbReference type="CDD" id="cd00761">
    <property type="entry name" value="Glyco_tranf_GTA_type"/>
    <property type="match status" value="1"/>
</dbReference>
<evidence type="ECO:0000313" key="3">
    <source>
        <dbReference type="Proteomes" id="UP001210231"/>
    </source>
</evidence>
<feature type="domain" description="Glycosyltransferase 2-like" evidence="1">
    <location>
        <begin position="18"/>
        <end position="131"/>
    </location>
</feature>
<evidence type="ECO:0000259" key="1">
    <source>
        <dbReference type="Pfam" id="PF00535"/>
    </source>
</evidence>